<evidence type="ECO:0000313" key="2">
    <source>
        <dbReference type="Proteomes" id="UP001294412"/>
    </source>
</evidence>
<gene>
    <name evidence="1" type="ORF">U0C82_13275</name>
</gene>
<evidence type="ECO:0000313" key="1">
    <source>
        <dbReference type="EMBL" id="MDY8110112.1"/>
    </source>
</evidence>
<dbReference type="RefSeq" id="WP_322187638.1">
    <property type="nucleotide sequence ID" value="NZ_JAXLPB010000004.1"/>
</dbReference>
<name>A0ABU5I4U1_9HYPH</name>
<keyword evidence="2" id="KW-1185">Reference proteome</keyword>
<protein>
    <submittedName>
        <fullName evidence="1">Uncharacterized protein</fullName>
    </submittedName>
</protein>
<dbReference type="PROSITE" id="PS50007">
    <property type="entry name" value="PIPLC_X_DOMAIN"/>
    <property type="match status" value="1"/>
</dbReference>
<dbReference type="Proteomes" id="UP001294412">
    <property type="component" value="Unassembled WGS sequence"/>
</dbReference>
<organism evidence="1 2">
    <name type="scientific">Fulvimarina uroteuthidis</name>
    <dbReference type="NCBI Taxonomy" id="3098149"/>
    <lineage>
        <taxon>Bacteria</taxon>
        <taxon>Pseudomonadati</taxon>
        <taxon>Pseudomonadota</taxon>
        <taxon>Alphaproteobacteria</taxon>
        <taxon>Hyphomicrobiales</taxon>
        <taxon>Aurantimonadaceae</taxon>
        <taxon>Fulvimarina</taxon>
    </lineage>
</organism>
<dbReference type="EMBL" id="JAXLPB010000004">
    <property type="protein sequence ID" value="MDY8110112.1"/>
    <property type="molecule type" value="Genomic_DNA"/>
</dbReference>
<sequence length="143" mass="14978">MLATLVFLASSTAIPFGSPPAEASDPPAAGSHARLELAFEFAERPEGYVLNAIVLDERTGTRSKTAVGSCRTIDIDSFTDTDFGTPVICDGVTYTFDIADGTIVAGPIEGGQAVAVKHLLPGRVFVNGVPLLIEADRSKSDRP</sequence>
<comment type="caution">
    <text evidence="1">The sequence shown here is derived from an EMBL/GenBank/DDBJ whole genome shotgun (WGS) entry which is preliminary data.</text>
</comment>
<accession>A0ABU5I4U1</accession>
<proteinExistence type="predicted"/>
<reference evidence="1 2" key="1">
    <citation type="submission" date="2023-12" db="EMBL/GenBank/DDBJ databases">
        <title>Description of Novel Strain Fulvimarina sp. 2208YS6-2-32 isolated from Uroteuthis (Photololigo) edulis.</title>
        <authorList>
            <person name="Park J.-S."/>
        </authorList>
    </citation>
    <scope>NUCLEOTIDE SEQUENCE [LARGE SCALE GENOMIC DNA]</scope>
    <source>
        <strain evidence="1 2">2208YS6-2-32</strain>
    </source>
</reference>